<evidence type="ECO:0000256" key="1">
    <source>
        <dbReference type="ARBA" id="ARBA00022837"/>
    </source>
</evidence>
<evidence type="ECO:0000313" key="7">
    <source>
        <dbReference type="Proteomes" id="UP001152797"/>
    </source>
</evidence>
<accession>A0A9P1G509</accession>
<keyword evidence="1" id="KW-0106">Calcium</keyword>
<dbReference type="InterPro" id="IPR032675">
    <property type="entry name" value="LRR_dom_sf"/>
</dbReference>
<dbReference type="EMBL" id="CAMXCT020002352">
    <property type="protein sequence ID" value="CAL1150942.1"/>
    <property type="molecule type" value="Genomic_DNA"/>
</dbReference>
<proteinExistence type="predicted"/>
<feature type="region of interest" description="Disordered" evidence="2">
    <location>
        <begin position="230"/>
        <end position="275"/>
    </location>
</feature>
<feature type="domain" description="EF-hand" evidence="3">
    <location>
        <begin position="1316"/>
        <end position="1351"/>
    </location>
</feature>
<protein>
    <submittedName>
        <fullName evidence="6">EF-hand domain-containing protein</fullName>
    </submittedName>
</protein>
<evidence type="ECO:0000313" key="5">
    <source>
        <dbReference type="EMBL" id="CAL1150942.1"/>
    </source>
</evidence>
<dbReference type="Proteomes" id="UP001152797">
    <property type="component" value="Unassembled WGS sequence"/>
</dbReference>
<dbReference type="InterPro" id="IPR011992">
    <property type="entry name" value="EF-hand-dom_pair"/>
</dbReference>
<dbReference type="Gene3D" id="3.80.10.10">
    <property type="entry name" value="Ribonuclease Inhibitor"/>
    <property type="match status" value="1"/>
</dbReference>
<dbReference type="EMBL" id="CAMXCT010002352">
    <property type="protein sequence ID" value="CAI3997567.1"/>
    <property type="molecule type" value="Genomic_DNA"/>
</dbReference>
<reference evidence="4" key="1">
    <citation type="submission" date="2022-10" db="EMBL/GenBank/DDBJ databases">
        <authorList>
            <person name="Chen Y."/>
            <person name="Dougan E. K."/>
            <person name="Chan C."/>
            <person name="Rhodes N."/>
            <person name="Thang M."/>
        </authorList>
    </citation>
    <scope>NUCLEOTIDE SEQUENCE</scope>
</reference>
<gene>
    <name evidence="4" type="ORF">C1SCF055_LOCUS23938</name>
</gene>
<dbReference type="GO" id="GO:0005509">
    <property type="term" value="F:calcium ion binding"/>
    <property type="evidence" value="ECO:0007669"/>
    <property type="project" value="InterPro"/>
</dbReference>
<feature type="domain" description="EF-hand" evidence="3">
    <location>
        <begin position="1274"/>
        <end position="1310"/>
    </location>
</feature>
<dbReference type="InterPro" id="IPR018247">
    <property type="entry name" value="EF_Hand_1_Ca_BS"/>
</dbReference>
<dbReference type="CDD" id="cd00051">
    <property type="entry name" value="EFh"/>
    <property type="match status" value="1"/>
</dbReference>
<dbReference type="PANTHER" id="PTHR24114">
    <property type="entry name" value="LEUCINE RICH REPEAT FAMILY PROTEIN"/>
    <property type="match status" value="1"/>
</dbReference>
<dbReference type="OrthoDB" id="120976at2759"/>
<evidence type="ECO:0000259" key="3">
    <source>
        <dbReference type="PROSITE" id="PS50222"/>
    </source>
</evidence>
<reference evidence="5" key="2">
    <citation type="submission" date="2024-04" db="EMBL/GenBank/DDBJ databases">
        <authorList>
            <person name="Chen Y."/>
            <person name="Shah S."/>
            <person name="Dougan E. K."/>
            <person name="Thang M."/>
            <person name="Chan C."/>
        </authorList>
    </citation>
    <scope>NUCLEOTIDE SEQUENCE [LARGE SCALE GENOMIC DNA]</scope>
</reference>
<dbReference type="Gene3D" id="1.10.238.10">
    <property type="entry name" value="EF-hand"/>
    <property type="match status" value="2"/>
</dbReference>
<evidence type="ECO:0000313" key="4">
    <source>
        <dbReference type="EMBL" id="CAI3997567.1"/>
    </source>
</evidence>
<evidence type="ECO:0000313" key="6">
    <source>
        <dbReference type="EMBL" id="CAL4784879.1"/>
    </source>
</evidence>
<dbReference type="InterPro" id="IPR002048">
    <property type="entry name" value="EF_hand_dom"/>
</dbReference>
<dbReference type="SUPFAM" id="SSF47473">
    <property type="entry name" value="EF-hand"/>
    <property type="match status" value="1"/>
</dbReference>
<dbReference type="EMBL" id="CAMXCT030002352">
    <property type="protein sequence ID" value="CAL4784879.1"/>
    <property type="molecule type" value="Genomic_DNA"/>
</dbReference>
<organism evidence="4">
    <name type="scientific">Cladocopium goreaui</name>
    <dbReference type="NCBI Taxonomy" id="2562237"/>
    <lineage>
        <taxon>Eukaryota</taxon>
        <taxon>Sar</taxon>
        <taxon>Alveolata</taxon>
        <taxon>Dinophyceae</taxon>
        <taxon>Suessiales</taxon>
        <taxon>Symbiodiniaceae</taxon>
        <taxon>Cladocopium</taxon>
    </lineage>
</organism>
<keyword evidence="7" id="KW-1185">Reference proteome</keyword>
<dbReference type="SUPFAM" id="SSF52047">
    <property type="entry name" value="RNI-like"/>
    <property type="match status" value="1"/>
</dbReference>
<dbReference type="PANTHER" id="PTHR24114:SF2">
    <property type="entry name" value="F-BOX DOMAIN-CONTAINING PROTEIN-RELATED"/>
    <property type="match status" value="1"/>
</dbReference>
<feature type="compositionally biased region" description="Basic and acidic residues" evidence="2">
    <location>
        <begin position="241"/>
        <end position="250"/>
    </location>
</feature>
<dbReference type="PROSITE" id="PS00018">
    <property type="entry name" value="EF_HAND_1"/>
    <property type="match status" value="2"/>
</dbReference>
<feature type="domain" description="EF-hand" evidence="3">
    <location>
        <begin position="1366"/>
        <end position="1401"/>
    </location>
</feature>
<dbReference type="InterPro" id="IPR052394">
    <property type="entry name" value="LRR-containing"/>
</dbReference>
<sequence length="1436" mass="162643">MEAIEESENLHEWRDFDDDESFASDSGESLEAVSLAPKTRIEAGFRGANGIFIDFVSRKTRSRHPLLVMLIGDAKSRQNMARRASQSEAGLKMLKSYKDARALINFESLEWKLQDLLTTFWKKLKHPAWVTRPEILQELSRRIHMHHNMERCVEAELEDYILHLEKAKSDALQQAMVAKHEDVDSSDEPLRRIHGFWQTFHRGTRKGDPRPVTPAKTELYLPALNGSGWIQPRRDKARHSHAPELKELSDGPKTMSMVKSAPELRGKKSQSPKRGKVPLMTAGALQDAATVDRDQDRFTPPTSMRGKNQADRKMWWYQSGLEEHRLSIARTEELVASRGPHLPQLVHPLDHDQRDRRPGRLGAVTAHFGSCPRIEEDARRRRSKNDGHLPPIEHAVVPIYSDSGICNDLGEDFASPTKQYIYACQREQVVPIPSSFVTGHSKKVDVGGKALVDSDLLTLSAVGRSTGAQEVDLSGGKLLSDLALGTFFQEVLLAPQNLGTLERLSLKDCTQCSRMSQAALVKLLQGEAGAQLRFLDLSGICLSMRQLDPFCEAVEKHRSLQTLKLCNSGLRSAMDVKRCLQRLVHSNGGIAVLDLGWNCFTDDELKFLGELVSNNSNLRQLGLANCAASSQKNQSISPCVYFIEQLVHGVSLESLDIAMNRIDFRGALVVEDALEQSRRLTTLSVAHNPLGVMGLRSLLRLLAREKSGLVSIDMENTFSGELMPSVEGIQVFTYTDPGGSYSLHLDRPYHRSLLRILYKVGQNLQLKPGDTCYDISYDSGSFTLPSQTGPSGVWPVPNSGRLGLSFSIEKAIQRAVKGVPEDNFAEVLSRYNEVMRFTPHFRKLIPLLAQWRLLEGHEQEQLAMLSALGRDFVFTATHLRQLCSRAMVGTTVARLLPTLVGGKFSMNMAMRKVENVSEFIKMLTLCKEYMLFNPHSPTGHYKLDLSNTGSAYVAQALALLDRWESGLAKRKDLVDISENGDYSCVRNCRYAQEPLLGPGSHTGLQSFDQWVIPEKEILELDYVTNQRPDCHGTVLDDAAFKQFLIILQQAECDGTTQIKVTRNLAHYLNLTSMQMRQLLGVYQYSELREEALITTFFRIIDIHNEKIFRVRYEEQSELDKLRARLGYCTFFAYIQPEQVTYDFDFAKYDQRLAANVFFGLANAEKRDNISNFRYTHPDGTIDKLEQGVPRSWDTFTRMPKEGTFHFTYKCSPQDRKFALRKSLLHQYGKWKVDVNEDQVTWWAAANEAPEDVLEFLFWMTPGDKKGDFHILGRAKFKDTRKAFEAFDGPDGNGVLGLREFEEGMRQLKCKKFKGKDEKQRWTAIFRFLDPSGEGQVSKDEFLTLDTFWAEVEFSIFEFMDWASRTFGKDPLKKLWRALDEDGGGSIQRDECETSLDKVGYFGPSGPIFSFIDDDDGGEISWNEFQMLKGFQPSDRT</sequence>
<name>A0A9P1G509_9DINO</name>
<comment type="caution">
    <text evidence="4">The sequence shown here is derived from an EMBL/GenBank/DDBJ whole genome shotgun (WGS) entry which is preliminary data.</text>
</comment>
<evidence type="ECO:0000256" key="2">
    <source>
        <dbReference type="SAM" id="MobiDB-lite"/>
    </source>
</evidence>
<dbReference type="PROSITE" id="PS50222">
    <property type="entry name" value="EF_HAND_2"/>
    <property type="match status" value="3"/>
</dbReference>